<evidence type="ECO:0000256" key="4">
    <source>
        <dbReference type="ARBA" id="ARBA00022827"/>
    </source>
</evidence>
<comment type="catalytic activity">
    <reaction evidence="7">
        <text>a quinone + NADH + H(+) = a quinol + NAD(+)</text>
        <dbReference type="Rhea" id="RHEA:46160"/>
        <dbReference type="ChEBI" id="CHEBI:15378"/>
        <dbReference type="ChEBI" id="CHEBI:24646"/>
        <dbReference type="ChEBI" id="CHEBI:57540"/>
        <dbReference type="ChEBI" id="CHEBI:57945"/>
        <dbReference type="ChEBI" id="CHEBI:132124"/>
        <dbReference type="EC" id="1.6.5.9"/>
    </reaction>
</comment>
<dbReference type="PANTHER" id="PTHR43706:SF47">
    <property type="entry name" value="EXTERNAL NADH-UBIQUINONE OXIDOREDUCTASE 1, MITOCHONDRIAL-RELATED"/>
    <property type="match status" value="1"/>
</dbReference>
<keyword evidence="6" id="KW-0520">NAD</keyword>
<protein>
    <recommendedName>
        <fullName evidence="2">NADH:ubiquinone reductase (non-electrogenic)</fullName>
        <ecNumber evidence="2">1.6.5.9</ecNumber>
    </recommendedName>
</protein>
<comment type="similarity">
    <text evidence="1">Belongs to the NADH dehydrogenase family.</text>
</comment>
<reference evidence="8" key="1">
    <citation type="journal article" date="2020" name="Nature">
        <title>Giant virus diversity and host interactions through global metagenomics.</title>
        <authorList>
            <person name="Schulz F."/>
            <person name="Roux S."/>
            <person name="Paez-Espino D."/>
            <person name="Jungbluth S."/>
            <person name="Walsh D.A."/>
            <person name="Denef V.J."/>
            <person name="McMahon K.D."/>
            <person name="Konstantinidis K.T."/>
            <person name="Eloe-Fadrosh E.A."/>
            <person name="Kyrpides N.C."/>
            <person name="Woyke T."/>
        </authorList>
    </citation>
    <scope>NUCLEOTIDE SEQUENCE</scope>
    <source>
        <strain evidence="8">GVMAG-M-3300023184-177</strain>
    </source>
</reference>
<dbReference type="PANTHER" id="PTHR43706">
    <property type="entry name" value="NADH DEHYDROGENASE"/>
    <property type="match status" value="1"/>
</dbReference>
<dbReference type="InterPro" id="IPR036188">
    <property type="entry name" value="FAD/NAD-bd_sf"/>
</dbReference>
<evidence type="ECO:0000256" key="1">
    <source>
        <dbReference type="ARBA" id="ARBA00005272"/>
    </source>
</evidence>
<dbReference type="Gene3D" id="3.50.50.100">
    <property type="match status" value="1"/>
</dbReference>
<sequence length="316" mass="36838">MKSYLVNKLFYSTNSDLENYNVIKKQKIILLGDGFFARGFLRYIDNNKYIITQIYRDEFINPQDIMYSLQHNKNYKPLHLRDYFTKPADIKIQTNITELDISIANKVKINDTFYNYNYLVIGLGANKSLYEWKNEINKINNINSNIISIIGMGPTGIELSCILSETKKINLFDMFSKETIFKNKEHLLKILENKNIKMMFETKYNSDYSKDFIFCGGTKSNNLTINYKTNNYLQINENIYMGGDSINYNKTAQVAYQQGIYVAKRLNGEIDTEFNYNHNGSSLNIGNKKVLIENHKIIPDGIYPDIIIKIYSLFCI</sequence>
<keyword evidence="4" id="KW-0274">FAD</keyword>
<evidence type="ECO:0000256" key="3">
    <source>
        <dbReference type="ARBA" id="ARBA00022630"/>
    </source>
</evidence>
<dbReference type="EC" id="1.6.5.9" evidence="2"/>
<organism evidence="8">
    <name type="scientific">viral metagenome</name>
    <dbReference type="NCBI Taxonomy" id="1070528"/>
    <lineage>
        <taxon>unclassified sequences</taxon>
        <taxon>metagenomes</taxon>
        <taxon>organismal metagenomes</taxon>
    </lineage>
</organism>
<name>A0A6C0HWK1_9ZZZZ</name>
<keyword evidence="3" id="KW-0285">Flavoprotein</keyword>
<evidence type="ECO:0000313" key="8">
    <source>
        <dbReference type="EMBL" id="QHT84607.1"/>
    </source>
</evidence>
<evidence type="ECO:0000256" key="2">
    <source>
        <dbReference type="ARBA" id="ARBA00012637"/>
    </source>
</evidence>
<evidence type="ECO:0000256" key="7">
    <source>
        <dbReference type="ARBA" id="ARBA00047599"/>
    </source>
</evidence>
<dbReference type="EMBL" id="MN740021">
    <property type="protein sequence ID" value="QHT84607.1"/>
    <property type="molecule type" value="Genomic_DNA"/>
</dbReference>
<evidence type="ECO:0000256" key="5">
    <source>
        <dbReference type="ARBA" id="ARBA00023002"/>
    </source>
</evidence>
<dbReference type="GO" id="GO:0050136">
    <property type="term" value="F:NADH dehydrogenase (quinone) (non-electrogenic) activity"/>
    <property type="evidence" value="ECO:0007669"/>
    <property type="project" value="UniProtKB-EC"/>
</dbReference>
<dbReference type="SUPFAM" id="SSF51905">
    <property type="entry name" value="FAD/NAD(P)-binding domain"/>
    <property type="match status" value="1"/>
</dbReference>
<evidence type="ECO:0000256" key="6">
    <source>
        <dbReference type="ARBA" id="ARBA00023027"/>
    </source>
</evidence>
<keyword evidence="5" id="KW-0560">Oxidoreductase</keyword>
<accession>A0A6C0HWK1</accession>
<dbReference type="AlphaFoldDB" id="A0A6C0HWK1"/>
<proteinExistence type="inferred from homology"/>
<dbReference type="InterPro" id="IPR045024">
    <property type="entry name" value="NDH-2"/>
</dbReference>